<sequence length="446" mass="50183">MAEVTYICKRTVVSSKPVQPGKSYPLSVLDRLMERSHLRIVYYFQTPKGRKLGEMTKKLRESMSETLTCFPAATGRLLKDQDGHWMIKCNDAGLRMVEARAKGSVEEWLESVDREKELMLIHWEEMFHKPYFWSTFYVQLTEFEEGGLAIGLSCFHLLADPTCATMFIKAWADTTLVGKMISPPFFHPLPPRRPGNKNLNRQPYTHLINYYSSIVEKTNSVTSTGFATIALVFPDPMVRACIAMARTTSAPDHPSPSPFQVLSGLFWVCISKVKGKGNGLIDMCICLDMRNVLGLDKGFFGNCTVYNNVQADYSGEDKLLSGATQAIEEVMAKMDIEGIMDLIEWLTSNDCKYPPLMNGCDLICGSLEEVDPYLATFEDGYAPIRVSYHVEPSAGAGQVLVLPWRRGEGEMSRVIMVTLPEDEMVRLLEDDLILRFCPTILMGTNK</sequence>
<evidence type="ECO:0008006" key="4">
    <source>
        <dbReference type="Google" id="ProtNLM"/>
    </source>
</evidence>
<gene>
    <name evidence="2" type="ORF">P3X46_007776</name>
</gene>
<dbReference type="Proteomes" id="UP001174677">
    <property type="component" value="Chromosome 4"/>
</dbReference>
<dbReference type="EMBL" id="JARPOI010000004">
    <property type="protein sequence ID" value="KAJ9183985.1"/>
    <property type="molecule type" value="Genomic_DNA"/>
</dbReference>
<keyword evidence="3" id="KW-1185">Reference proteome</keyword>
<dbReference type="PANTHER" id="PTHR31642:SF26">
    <property type="entry name" value="HXXXD-TYPE ACYL-TRANSFERASE FAMILY PROTEIN"/>
    <property type="match status" value="1"/>
</dbReference>
<name>A0ABQ9MYG2_HEVBR</name>
<organism evidence="2 3">
    <name type="scientific">Hevea brasiliensis</name>
    <name type="common">Para rubber tree</name>
    <name type="synonym">Siphonia brasiliensis</name>
    <dbReference type="NCBI Taxonomy" id="3981"/>
    <lineage>
        <taxon>Eukaryota</taxon>
        <taxon>Viridiplantae</taxon>
        <taxon>Streptophyta</taxon>
        <taxon>Embryophyta</taxon>
        <taxon>Tracheophyta</taxon>
        <taxon>Spermatophyta</taxon>
        <taxon>Magnoliopsida</taxon>
        <taxon>eudicotyledons</taxon>
        <taxon>Gunneridae</taxon>
        <taxon>Pentapetalae</taxon>
        <taxon>rosids</taxon>
        <taxon>fabids</taxon>
        <taxon>Malpighiales</taxon>
        <taxon>Euphorbiaceae</taxon>
        <taxon>Crotonoideae</taxon>
        <taxon>Micrandreae</taxon>
        <taxon>Hevea</taxon>
    </lineage>
</organism>
<comment type="similarity">
    <text evidence="1">Belongs to the plant acyltransferase family.</text>
</comment>
<reference evidence="2" key="1">
    <citation type="journal article" date="2023" name="Plant Biotechnol. J.">
        <title>Chromosome-level wild Hevea brasiliensis genome provides new tools for genomic-assisted breeding and valuable loci to elevate rubber yield.</title>
        <authorList>
            <person name="Cheng H."/>
            <person name="Song X."/>
            <person name="Hu Y."/>
            <person name="Wu T."/>
            <person name="Yang Q."/>
            <person name="An Z."/>
            <person name="Feng S."/>
            <person name="Deng Z."/>
            <person name="Wu W."/>
            <person name="Zeng X."/>
            <person name="Tu M."/>
            <person name="Wang X."/>
            <person name="Huang H."/>
        </authorList>
    </citation>
    <scope>NUCLEOTIDE SEQUENCE</scope>
    <source>
        <strain evidence="2">MT/VB/25A 57/8</strain>
    </source>
</reference>
<protein>
    <recommendedName>
        <fullName evidence="4">Protein ECERIFERUM 26-like</fullName>
    </recommendedName>
</protein>
<comment type="caution">
    <text evidence="2">The sequence shown here is derived from an EMBL/GenBank/DDBJ whole genome shotgun (WGS) entry which is preliminary data.</text>
</comment>
<accession>A0ABQ9MYG2</accession>
<dbReference type="InterPro" id="IPR023213">
    <property type="entry name" value="CAT-like_dom_sf"/>
</dbReference>
<dbReference type="Pfam" id="PF02458">
    <property type="entry name" value="Transferase"/>
    <property type="match status" value="1"/>
</dbReference>
<evidence type="ECO:0000313" key="3">
    <source>
        <dbReference type="Proteomes" id="UP001174677"/>
    </source>
</evidence>
<evidence type="ECO:0000313" key="2">
    <source>
        <dbReference type="EMBL" id="KAJ9183985.1"/>
    </source>
</evidence>
<dbReference type="Gene3D" id="3.30.559.10">
    <property type="entry name" value="Chloramphenicol acetyltransferase-like domain"/>
    <property type="match status" value="2"/>
</dbReference>
<dbReference type="PANTHER" id="PTHR31642">
    <property type="entry name" value="TRICHOTHECENE 3-O-ACETYLTRANSFERASE"/>
    <property type="match status" value="1"/>
</dbReference>
<evidence type="ECO:0000256" key="1">
    <source>
        <dbReference type="ARBA" id="ARBA00009861"/>
    </source>
</evidence>
<dbReference type="InterPro" id="IPR050317">
    <property type="entry name" value="Plant_Fungal_Acyltransferase"/>
</dbReference>
<proteinExistence type="inferred from homology"/>